<evidence type="ECO:0000256" key="1">
    <source>
        <dbReference type="SAM" id="MobiDB-lite"/>
    </source>
</evidence>
<feature type="region of interest" description="Disordered" evidence="1">
    <location>
        <begin position="1"/>
        <end position="20"/>
    </location>
</feature>
<dbReference type="CDD" id="cd03506">
    <property type="entry name" value="Delta6-FADS-like"/>
    <property type="match status" value="1"/>
</dbReference>
<organism evidence="4 5">
    <name type="scientific">Isoptericola halotolerans</name>
    <dbReference type="NCBI Taxonomy" id="300560"/>
    <lineage>
        <taxon>Bacteria</taxon>
        <taxon>Bacillati</taxon>
        <taxon>Actinomycetota</taxon>
        <taxon>Actinomycetes</taxon>
        <taxon>Micrococcales</taxon>
        <taxon>Promicromonosporaceae</taxon>
        <taxon>Isoptericola</taxon>
    </lineage>
</organism>
<dbReference type="PANTHER" id="PTHR19353:SF19">
    <property type="entry name" value="DELTA(5) FATTY ACID DESATURASE C-RELATED"/>
    <property type="match status" value="1"/>
</dbReference>
<evidence type="ECO:0000256" key="2">
    <source>
        <dbReference type="SAM" id="Phobius"/>
    </source>
</evidence>
<dbReference type="Pfam" id="PF00487">
    <property type="entry name" value="FA_desaturase"/>
    <property type="match status" value="1"/>
</dbReference>
<feature type="domain" description="Fatty acid desaturase" evidence="3">
    <location>
        <begin position="71"/>
        <end position="329"/>
    </location>
</feature>
<keyword evidence="5" id="KW-1185">Reference proteome</keyword>
<dbReference type="Proteomes" id="UP000757540">
    <property type="component" value="Unassembled WGS sequence"/>
</dbReference>
<feature type="transmembrane region" description="Helical" evidence="2">
    <location>
        <begin position="71"/>
        <end position="91"/>
    </location>
</feature>
<keyword evidence="2" id="KW-0812">Transmembrane</keyword>
<keyword evidence="2" id="KW-0472">Membrane</keyword>
<evidence type="ECO:0000259" key="3">
    <source>
        <dbReference type="Pfam" id="PF00487"/>
    </source>
</evidence>
<protein>
    <submittedName>
        <fullName evidence="4">Fatty acid desaturase</fullName>
    </submittedName>
</protein>
<dbReference type="PIRSF" id="PIRSF015921">
    <property type="entry name" value="FA_sphinglp_des"/>
    <property type="match status" value="1"/>
</dbReference>
<dbReference type="EMBL" id="JABEZU010000001">
    <property type="protein sequence ID" value="NOV95877.1"/>
    <property type="molecule type" value="Genomic_DNA"/>
</dbReference>
<sequence>MTVSTSPPAGPPTPRARPTSNATVRDYSVLAKIVRESGLLRRRYTYYWTRLSLAVLAFGAVWAGVALVGDSWWQLALAAALAFVLAQLAFLGHDSAHRQVFRSRPWNDWTARIIANAFVGLSISWWTAKHDAHHTAPNQVGQDPDISPGVVAFTPEVLASRRGWRGVLARRQGWFFFPLLTLEGLYLHVASVRRLVSRRPVPHRGVELPLLLSRLVLYVAALAVLLPPGIAAAFLGTQLAVFGVLLGAAFAPNHKGMPIVPAGADVDFLRRQVLMSRNIRGNPVVDLVMGGLNRQIEHHLFPSMPRPNLKDVQPLVRAYCAELGVTYTEVGFFASYRIVIGYLNDVPGRARDPFSCPLAASLGR</sequence>
<dbReference type="InterPro" id="IPR012171">
    <property type="entry name" value="Fatty_acid_desaturase"/>
</dbReference>
<feature type="transmembrane region" description="Helical" evidence="2">
    <location>
        <begin position="174"/>
        <end position="196"/>
    </location>
</feature>
<evidence type="ECO:0000313" key="4">
    <source>
        <dbReference type="EMBL" id="NOV95877.1"/>
    </source>
</evidence>
<accession>A0ABX1ZZ41</accession>
<reference evidence="4 5" key="1">
    <citation type="submission" date="2020-05" db="EMBL/GenBank/DDBJ databases">
        <title>Genomic Encyclopedia of Type Strains, Phase III (KMG-III): the genomes of soil and plant-associated and newly described type strains.</title>
        <authorList>
            <person name="Whitman W."/>
        </authorList>
    </citation>
    <scope>NUCLEOTIDE SEQUENCE [LARGE SCALE GENOMIC DNA]</scope>
    <source>
        <strain evidence="4 5">KCTC 19046</strain>
    </source>
</reference>
<feature type="transmembrane region" description="Helical" evidence="2">
    <location>
        <begin position="45"/>
        <end position="65"/>
    </location>
</feature>
<feature type="transmembrane region" description="Helical" evidence="2">
    <location>
        <begin position="111"/>
        <end position="128"/>
    </location>
</feature>
<comment type="caution">
    <text evidence="4">The sequence shown here is derived from an EMBL/GenBank/DDBJ whole genome shotgun (WGS) entry which is preliminary data.</text>
</comment>
<evidence type="ECO:0000313" key="5">
    <source>
        <dbReference type="Proteomes" id="UP000757540"/>
    </source>
</evidence>
<dbReference type="InterPro" id="IPR005804">
    <property type="entry name" value="FA_desaturase_dom"/>
</dbReference>
<dbReference type="RefSeq" id="WP_171782139.1">
    <property type="nucleotide sequence ID" value="NZ_BAAAML010000002.1"/>
</dbReference>
<name>A0ABX1ZZ41_9MICO</name>
<keyword evidence="2" id="KW-1133">Transmembrane helix</keyword>
<dbReference type="PANTHER" id="PTHR19353">
    <property type="entry name" value="FATTY ACID DESATURASE 2"/>
    <property type="match status" value="1"/>
</dbReference>
<feature type="transmembrane region" description="Helical" evidence="2">
    <location>
        <begin position="208"/>
        <end position="226"/>
    </location>
</feature>
<gene>
    <name evidence="4" type="ORF">HDG69_000430</name>
</gene>
<proteinExistence type="predicted"/>